<evidence type="ECO:0000313" key="2">
    <source>
        <dbReference type="Proteomes" id="UP001156691"/>
    </source>
</evidence>
<dbReference type="Proteomes" id="UP001156691">
    <property type="component" value="Unassembled WGS sequence"/>
</dbReference>
<comment type="caution">
    <text evidence="1">The sequence shown here is derived from an EMBL/GenBank/DDBJ whole genome shotgun (WGS) entry which is preliminary data.</text>
</comment>
<organism evidence="1 2">
    <name type="scientific">Devosia nitrariae</name>
    <dbReference type="NCBI Taxonomy" id="2071872"/>
    <lineage>
        <taxon>Bacteria</taxon>
        <taxon>Pseudomonadati</taxon>
        <taxon>Pseudomonadota</taxon>
        <taxon>Alphaproteobacteria</taxon>
        <taxon>Hyphomicrobiales</taxon>
        <taxon>Devosiaceae</taxon>
        <taxon>Devosia</taxon>
    </lineage>
</organism>
<gene>
    <name evidence="1" type="ORF">GCM10010862_51940</name>
</gene>
<dbReference type="EMBL" id="BSNS01000026">
    <property type="protein sequence ID" value="GLQ57935.1"/>
    <property type="molecule type" value="Genomic_DNA"/>
</dbReference>
<evidence type="ECO:0000313" key="1">
    <source>
        <dbReference type="EMBL" id="GLQ57935.1"/>
    </source>
</evidence>
<reference evidence="2" key="1">
    <citation type="journal article" date="2019" name="Int. J. Syst. Evol. Microbiol.">
        <title>The Global Catalogue of Microorganisms (GCM) 10K type strain sequencing project: providing services to taxonomists for standard genome sequencing and annotation.</title>
        <authorList>
            <consortium name="The Broad Institute Genomics Platform"/>
            <consortium name="The Broad Institute Genome Sequencing Center for Infectious Disease"/>
            <person name="Wu L."/>
            <person name="Ma J."/>
        </authorList>
    </citation>
    <scope>NUCLEOTIDE SEQUENCE [LARGE SCALE GENOMIC DNA]</scope>
    <source>
        <strain evidence="2">NBRC 112416</strain>
    </source>
</reference>
<protein>
    <submittedName>
        <fullName evidence="1">Uncharacterized protein</fullName>
    </submittedName>
</protein>
<proteinExistence type="predicted"/>
<name>A0ABQ5WCS5_9HYPH</name>
<keyword evidence="2" id="KW-1185">Reference proteome</keyword>
<sequence>MVNIFVGTANKQASLAGLRAAQGRAGKAEPTSAEHAVVAAVQCHCMDDDTVVARNQGQGVLPRLEAIPP</sequence>
<accession>A0ABQ5WCS5</accession>